<dbReference type="EMBL" id="VDMD01000342">
    <property type="protein sequence ID" value="TRM55101.1"/>
    <property type="molecule type" value="Genomic_DNA"/>
</dbReference>
<protein>
    <submittedName>
        <fullName evidence="1">Uncharacterized protein</fullName>
    </submittedName>
</protein>
<keyword evidence="2" id="KW-1185">Reference proteome</keyword>
<gene>
    <name evidence="1" type="ORF">BD626DRAFT_543792</name>
</gene>
<organism evidence="1 2">
    <name type="scientific">Schizophyllum amplum</name>
    <dbReference type="NCBI Taxonomy" id="97359"/>
    <lineage>
        <taxon>Eukaryota</taxon>
        <taxon>Fungi</taxon>
        <taxon>Dikarya</taxon>
        <taxon>Basidiomycota</taxon>
        <taxon>Agaricomycotina</taxon>
        <taxon>Agaricomycetes</taxon>
        <taxon>Agaricomycetidae</taxon>
        <taxon>Agaricales</taxon>
        <taxon>Schizophyllaceae</taxon>
        <taxon>Schizophyllum</taxon>
    </lineage>
</organism>
<proteinExistence type="predicted"/>
<accession>A0A550BRC2</accession>
<dbReference type="AlphaFoldDB" id="A0A550BRC2"/>
<sequence length="101" mass="11707">ELVEACQEQEDRWKKAADTIVGLKKTRELWADIYADMFDGIGNTEERVEEAWRAEGVYKKAAGRAKGKENKWMDIESEDVQTWTQARRAEHFTGMGRELRG</sequence>
<name>A0A550BRC2_9AGAR</name>
<evidence type="ECO:0000313" key="2">
    <source>
        <dbReference type="Proteomes" id="UP000320762"/>
    </source>
</evidence>
<comment type="caution">
    <text evidence="1">The sequence shown here is derived from an EMBL/GenBank/DDBJ whole genome shotgun (WGS) entry which is preliminary data.</text>
</comment>
<dbReference type="Proteomes" id="UP000320762">
    <property type="component" value="Unassembled WGS sequence"/>
</dbReference>
<evidence type="ECO:0000313" key="1">
    <source>
        <dbReference type="EMBL" id="TRM55101.1"/>
    </source>
</evidence>
<feature type="non-terminal residue" evidence="1">
    <location>
        <position position="1"/>
    </location>
</feature>
<reference evidence="1 2" key="1">
    <citation type="journal article" date="2019" name="New Phytol.">
        <title>Comparative genomics reveals unique wood-decay strategies and fruiting body development in the Schizophyllaceae.</title>
        <authorList>
            <person name="Almasi E."/>
            <person name="Sahu N."/>
            <person name="Krizsan K."/>
            <person name="Balint B."/>
            <person name="Kovacs G.M."/>
            <person name="Kiss B."/>
            <person name="Cseklye J."/>
            <person name="Drula E."/>
            <person name="Henrissat B."/>
            <person name="Nagy I."/>
            <person name="Chovatia M."/>
            <person name="Adam C."/>
            <person name="LaButti K."/>
            <person name="Lipzen A."/>
            <person name="Riley R."/>
            <person name="Grigoriev I.V."/>
            <person name="Nagy L.G."/>
        </authorList>
    </citation>
    <scope>NUCLEOTIDE SEQUENCE [LARGE SCALE GENOMIC DNA]</scope>
    <source>
        <strain evidence="1 2">NL-1724</strain>
    </source>
</reference>